<evidence type="ECO:0000313" key="2">
    <source>
        <dbReference type="EMBL" id="CAH1403585.1"/>
    </source>
</evidence>
<proteinExistence type="predicted"/>
<gene>
    <name evidence="2" type="ORF">NEZAVI_LOCUS12178</name>
</gene>
<protein>
    <submittedName>
        <fullName evidence="2">Uncharacterized protein</fullName>
    </submittedName>
</protein>
<name>A0A9P0MT50_NEZVI</name>
<evidence type="ECO:0000313" key="3">
    <source>
        <dbReference type="Proteomes" id="UP001152798"/>
    </source>
</evidence>
<dbReference type="AlphaFoldDB" id="A0A9P0MT50"/>
<feature type="compositionally biased region" description="Basic and acidic residues" evidence="1">
    <location>
        <begin position="59"/>
        <end position="86"/>
    </location>
</feature>
<keyword evidence="3" id="KW-1185">Reference proteome</keyword>
<accession>A0A9P0MT50</accession>
<reference evidence="2" key="1">
    <citation type="submission" date="2022-01" db="EMBL/GenBank/DDBJ databases">
        <authorList>
            <person name="King R."/>
        </authorList>
    </citation>
    <scope>NUCLEOTIDE SEQUENCE</scope>
</reference>
<dbReference type="Proteomes" id="UP001152798">
    <property type="component" value="Chromosome 5"/>
</dbReference>
<sequence>MPIWEEGVDLDGAGTLSVQRRIPGPPGLFIDRPSSGLAFTSAANICTPPTGNGVSGHPGRGEGQEGESHGRERFKAYRTKEYNRDR</sequence>
<feature type="region of interest" description="Disordered" evidence="1">
    <location>
        <begin position="48"/>
        <end position="86"/>
    </location>
</feature>
<dbReference type="EMBL" id="OV725081">
    <property type="protein sequence ID" value="CAH1403585.1"/>
    <property type="molecule type" value="Genomic_DNA"/>
</dbReference>
<organism evidence="2 3">
    <name type="scientific">Nezara viridula</name>
    <name type="common">Southern green stink bug</name>
    <name type="synonym">Cimex viridulus</name>
    <dbReference type="NCBI Taxonomy" id="85310"/>
    <lineage>
        <taxon>Eukaryota</taxon>
        <taxon>Metazoa</taxon>
        <taxon>Ecdysozoa</taxon>
        <taxon>Arthropoda</taxon>
        <taxon>Hexapoda</taxon>
        <taxon>Insecta</taxon>
        <taxon>Pterygota</taxon>
        <taxon>Neoptera</taxon>
        <taxon>Paraneoptera</taxon>
        <taxon>Hemiptera</taxon>
        <taxon>Heteroptera</taxon>
        <taxon>Panheteroptera</taxon>
        <taxon>Pentatomomorpha</taxon>
        <taxon>Pentatomoidea</taxon>
        <taxon>Pentatomidae</taxon>
        <taxon>Pentatominae</taxon>
        <taxon>Nezara</taxon>
    </lineage>
</organism>
<evidence type="ECO:0000256" key="1">
    <source>
        <dbReference type="SAM" id="MobiDB-lite"/>
    </source>
</evidence>